<dbReference type="InterPro" id="IPR002102">
    <property type="entry name" value="Cohesin_dom"/>
</dbReference>
<evidence type="ECO:0000256" key="3">
    <source>
        <dbReference type="ARBA" id="ARBA00023136"/>
    </source>
</evidence>
<dbReference type="InterPro" id="IPR001775">
    <property type="entry name" value="GspD/PilQ"/>
</dbReference>
<sequence length="824" mass="88097">MFRTEYARRWLLTPIALSIALAGCASQQAQKEGQALIDAGRYEEGLARLSEAATNSPNEPQYRSTLVLEQERVIAMLLSRADRLRIAGDYDGALQAYQRVLNLSPRNTRAIDAMRTLEQRRNLDDMIKQARAAFRRGDVELAEKHLAQILALDPAAPDALALRREIELEHARTTSTYPRLRTKFTRPVTLEFRDANIRMILDALSRTTGINFILDKDVKTDVKATIFVRQVAVEDALDLLLAQNQLEKKVINDNTVLVYPNSPAKLREYQDWVIRTFFITNMDVKQAQTLIKTMLKTKDLFIDEKLNSLTMRDSPDAVRLAEKLLQAQDQAEGEVVLEVELLDVSRDRLLDLGITWPSTFSVLNVDGNPASLLSDLHRNIPRGQIGLDRTVSATAQTTTTDVNTLASPRIRVRNKDKAKIHIGDRIPIVNATSVPSTQGPVTTETVQYLDTGIKLEVEPTIYQSDEVAIKLVLEVSDSQDAGSTNNGTTLVRVKTSNASTSLRLKNGETQILAGLIRSDHGGSGDGIPGLSDIPVAGRLFGSKKDTWAKRELVLSITPRIVRNTPYLPPYQLEYASGTEGSLRSRPLSLALQGSETLPGAAGAPDAVMLTAPPGASGGATGSAPATGTPAGATPLGTGSRGPTRGRTATPAAPVTAPGAPGAAPAAPGTPAAPSAPQSSAPASGPVTLAIEGESSIKVGEETTLTLHLKAGQPLVSTAFQIAYDPKFVRLVDVTEGEVLKTDGAQTTFSARKDETAGMVFVGVSRPAGGEGSSGEGTLVQVRLQGIAATPSAPLRVTGFSAIGPNNRIVPSPAATSVDLSVEQP</sequence>
<evidence type="ECO:0000313" key="10">
    <source>
        <dbReference type="Proteomes" id="UP000599109"/>
    </source>
</evidence>
<evidence type="ECO:0000256" key="5">
    <source>
        <dbReference type="PROSITE-ProRule" id="PRU00339"/>
    </source>
</evidence>
<dbReference type="InterPro" id="IPR019734">
    <property type="entry name" value="TPR_rpt"/>
</dbReference>
<dbReference type="GO" id="GO:0030246">
    <property type="term" value="F:carbohydrate binding"/>
    <property type="evidence" value="ECO:0007669"/>
    <property type="project" value="InterPro"/>
</dbReference>
<dbReference type="AlphaFoldDB" id="A0A937CSN3"/>
<dbReference type="RefSeq" id="WP_201673363.1">
    <property type="nucleotide sequence ID" value="NZ_JAEQNE010000001.1"/>
</dbReference>
<dbReference type="Gene3D" id="3.30.1370.120">
    <property type="match status" value="1"/>
</dbReference>
<dbReference type="InterPro" id="IPR011990">
    <property type="entry name" value="TPR-like_helical_dom_sf"/>
</dbReference>
<dbReference type="CDD" id="cd08547">
    <property type="entry name" value="Type_II_cohesin"/>
    <property type="match status" value="1"/>
</dbReference>
<evidence type="ECO:0000256" key="4">
    <source>
        <dbReference type="ARBA" id="ARBA00023237"/>
    </source>
</evidence>
<keyword evidence="3" id="KW-0472">Membrane</keyword>
<keyword evidence="5" id="KW-0802">TPR repeat</keyword>
<protein>
    <submittedName>
        <fullName evidence="9">Secretin and TonB N-terminal domain-containing protein</fullName>
    </submittedName>
</protein>
<dbReference type="Gene3D" id="2.60.40.680">
    <property type="match status" value="1"/>
</dbReference>
<dbReference type="SMART" id="SM00965">
    <property type="entry name" value="STN"/>
    <property type="match status" value="1"/>
</dbReference>
<dbReference type="GO" id="GO:0019867">
    <property type="term" value="C:outer membrane"/>
    <property type="evidence" value="ECO:0007669"/>
    <property type="project" value="InterPro"/>
</dbReference>
<feature type="region of interest" description="Disordered" evidence="7">
    <location>
        <begin position="600"/>
        <end position="684"/>
    </location>
</feature>
<evidence type="ECO:0000256" key="1">
    <source>
        <dbReference type="ARBA" id="ARBA00004370"/>
    </source>
</evidence>
<feature type="repeat" description="TPR" evidence="5">
    <location>
        <begin position="74"/>
        <end position="107"/>
    </location>
</feature>
<comment type="caution">
    <text evidence="9">The sequence shown here is derived from an EMBL/GenBank/DDBJ whole genome shotgun (WGS) entry which is preliminary data.</text>
</comment>
<dbReference type="PROSITE" id="PS50005">
    <property type="entry name" value="TPR"/>
    <property type="match status" value="1"/>
</dbReference>
<dbReference type="SUPFAM" id="SSF49384">
    <property type="entry name" value="Carbohydrate-binding domain"/>
    <property type="match status" value="1"/>
</dbReference>
<keyword evidence="2" id="KW-0813">Transport</keyword>
<dbReference type="GO" id="GO:0015627">
    <property type="term" value="C:type II protein secretion system complex"/>
    <property type="evidence" value="ECO:0007669"/>
    <property type="project" value="TreeGrafter"/>
</dbReference>
<dbReference type="Pfam" id="PF07660">
    <property type="entry name" value="STN"/>
    <property type="match status" value="1"/>
</dbReference>
<evidence type="ECO:0000259" key="8">
    <source>
        <dbReference type="SMART" id="SM00965"/>
    </source>
</evidence>
<dbReference type="InterPro" id="IPR008965">
    <property type="entry name" value="CBM2/CBM3_carb-bd_dom_sf"/>
</dbReference>
<evidence type="ECO:0000313" key="9">
    <source>
        <dbReference type="EMBL" id="MBL0390784.1"/>
    </source>
</evidence>
<keyword evidence="10" id="KW-1185">Reference proteome</keyword>
<dbReference type="PROSITE" id="PS51257">
    <property type="entry name" value="PROKAR_LIPOPROTEIN"/>
    <property type="match status" value="1"/>
</dbReference>
<dbReference type="Gene3D" id="1.25.40.10">
    <property type="entry name" value="Tetratricopeptide repeat domain"/>
    <property type="match status" value="1"/>
</dbReference>
<dbReference type="Pfam" id="PF00263">
    <property type="entry name" value="Secretin"/>
    <property type="match status" value="1"/>
</dbReference>
<dbReference type="Pfam" id="PF00963">
    <property type="entry name" value="Cohesin"/>
    <property type="match status" value="1"/>
</dbReference>
<proteinExistence type="inferred from homology"/>
<dbReference type="PANTHER" id="PTHR30332:SF17">
    <property type="entry name" value="TYPE IV PILIATION SYSTEM PROTEIN DR_0774-RELATED"/>
    <property type="match status" value="1"/>
</dbReference>
<dbReference type="InterPro" id="IPR038591">
    <property type="entry name" value="NolW-like_sf"/>
</dbReference>
<dbReference type="EMBL" id="JAEQNE010000001">
    <property type="protein sequence ID" value="MBL0390784.1"/>
    <property type="molecule type" value="Genomic_DNA"/>
</dbReference>
<dbReference type="InterPro" id="IPR050810">
    <property type="entry name" value="Bact_Secretion_Sys_Channel"/>
</dbReference>
<dbReference type="GO" id="GO:0000272">
    <property type="term" value="P:polysaccharide catabolic process"/>
    <property type="evidence" value="ECO:0007669"/>
    <property type="project" value="InterPro"/>
</dbReference>
<dbReference type="InterPro" id="IPR011662">
    <property type="entry name" value="Secretin/TonB_short_N"/>
</dbReference>
<comment type="similarity">
    <text evidence="6">Belongs to the bacterial secretin family.</text>
</comment>
<keyword evidence="4" id="KW-0998">Cell outer membrane</keyword>
<comment type="subcellular location">
    <subcellularLocation>
        <location evidence="1">Membrane</location>
    </subcellularLocation>
</comment>
<feature type="domain" description="Secretin/TonB short N-terminal" evidence="8">
    <location>
        <begin position="210"/>
        <end position="261"/>
    </location>
</feature>
<feature type="compositionally biased region" description="Low complexity" evidence="7">
    <location>
        <begin position="621"/>
        <end position="684"/>
    </location>
</feature>
<reference evidence="9 10" key="1">
    <citation type="journal article" date="2017" name="Int. J. Syst. Evol. Microbiol.">
        <title>Ramlibacter monticola sp. nov., isolated from forest soil.</title>
        <authorList>
            <person name="Chaudhary D.K."/>
            <person name="Kim J."/>
        </authorList>
    </citation>
    <scope>NUCLEOTIDE SEQUENCE [LARGE SCALE GENOMIC DNA]</scope>
    <source>
        <strain evidence="9 10">KACC 19175</strain>
    </source>
</reference>
<dbReference type="InterPro" id="IPR004846">
    <property type="entry name" value="T2SS/T3SS_dom"/>
</dbReference>
<dbReference type="PRINTS" id="PR00811">
    <property type="entry name" value="BCTERIALGSPD"/>
</dbReference>
<organism evidence="9 10">
    <name type="scientific">Ramlibacter monticola</name>
    <dbReference type="NCBI Taxonomy" id="1926872"/>
    <lineage>
        <taxon>Bacteria</taxon>
        <taxon>Pseudomonadati</taxon>
        <taxon>Pseudomonadota</taxon>
        <taxon>Betaproteobacteria</taxon>
        <taxon>Burkholderiales</taxon>
        <taxon>Comamonadaceae</taxon>
        <taxon>Ramlibacter</taxon>
    </lineage>
</organism>
<evidence type="ECO:0000256" key="6">
    <source>
        <dbReference type="RuleBase" id="RU004003"/>
    </source>
</evidence>
<dbReference type="SMART" id="SM00028">
    <property type="entry name" value="TPR"/>
    <property type="match status" value="2"/>
</dbReference>
<gene>
    <name evidence="9" type="ORF">JJ685_06455</name>
</gene>
<dbReference type="PANTHER" id="PTHR30332">
    <property type="entry name" value="PROBABLE GENERAL SECRETION PATHWAY PROTEIN D"/>
    <property type="match status" value="1"/>
</dbReference>
<name>A0A937CSN3_9BURK</name>
<accession>A0A937CSN3</accession>
<evidence type="ECO:0000256" key="7">
    <source>
        <dbReference type="SAM" id="MobiDB-lite"/>
    </source>
</evidence>
<dbReference type="SUPFAM" id="SSF48452">
    <property type="entry name" value="TPR-like"/>
    <property type="match status" value="1"/>
</dbReference>
<evidence type="ECO:0000256" key="2">
    <source>
        <dbReference type="ARBA" id="ARBA00022448"/>
    </source>
</evidence>
<dbReference type="Proteomes" id="UP000599109">
    <property type="component" value="Unassembled WGS sequence"/>
</dbReference>
<dbReference type="GO" id="GO:0009306">
    <property type="term" value="P:protein secretion"/>
    <property type="evidence" value="ECO:0007669"/>
    <property type="project" value="InterPro"/>
</dbReference>